<dbReference type="EMBL" id="GBRH01237496">
    <property type="protein sequence ID" value="JAD60399.1"/>
    <property type="molecule type" value="Transcribed_RNA"/>
</dbReference>
<sequence>MCETLEFSISRA</sequence>
<organism evidence="1">
    <name type="scientific">Arundo donax</name>
    <name type="common">Giant reed</name>
    <name type="synonym">Donax arundinaceus</name>
    <dbReference type="NCBI Taxonomy" id="35708"/>
    <lineage>
        <taxon>Eukaryota</taxon>
        <taxon>Viridiplantae</taxon>
        <taxon>Streptophyta</taxon>
        <taxon>Embryophyta</taxon>
        <taxon>Tracheophyta</taxon>
        <taxon>Spermatophyta</taxon>
        <taxon>Magnoliopsida</taxon>
        <taxon>Liliopsida</taxon>
        <taxon>Poales</taxon>
        <taxon>Poaceae</taxon>
        <taxon>PACMAD clade</taxon>
        <taxon>Arundinoideae</taxon>
        <taxon>Arundineae</taxon>
        <taxon>Arundo</taxon>
    </lineage>
</organism>
<name>A0A0A9B8T1_ARUDO</name>
<reference evidence="1" key="1">
    <citation type="submission" date="2014-09" db="EMBL/GenBank/DDBJ databases">
        <authorList>
            <person name="Magalhaes I.L.F."/>
            <person name="Oliveira U."/>
            <person name="Santos F.R."/>
            <person name="Vidigal T.H.D.A."/>
            <person name="Brescovit A.D."/>
            <person name="Santos A.J."/>
        </authorList>
    </citation>
    <scope>NUCLEOTIDE SEQUENCE</scope>
    <source>
        <tissue evidence="1">Shoot tissue taken approximately 20 cm above the soil surface</tissue>
    </source>
</reference>
<reference evidence="1" key="2">
    <citation type="journal article" date="2015" name="Data Brief">
        <title>Shoot transcriptome of the giant reed, Arundo donax.</title>
        <authorList>
            <person name="Barrero R.A."/>
            <person name="Guerrero F.D."/>
            <person name="Moolhuijzen P."/>
            <person name="Goolsby J.A."/>
            <person name="Tidwell J."/>
            <person name="Bellgard S.E."/>
            <person name="Bellgard M.I."/>
        </authorList>
    </citation>
    <scope>NUCLEOTIDE SEQUENCE</scope>
    <source>
        <tissue evidence="1">Shoot tissue taken approximately 20 cm above the soil surface</tissue>
    </source>
</reference>
<proteinExistence type="predicted"/>
<protein>
    <submittedName>
        <fullName evidence="1">Uncharacterized protein</fullName>
    </submittedName>
</protein>
<accession>A0A0A9B8T1</accession>
<evidence type="ECO:0000313" key="1">
    <source>
        <dbReference type="EMBL" id="JAD60399.1"/>
    </source>
</evidence>